<gene>
    <name evidence="2" type="ORF">AMS69_07630</name>
    <name evidence="3" type="ORF">GOC83_05965</name>
</gene>
<dbReference type="AlphaFoldDB" id="A0A0M9AMN1"/>
<evidence type="ECO:0000313" key="3">
    <source>
        <dbReference type="EMBL" id="NLV05682.1"/>
    </source>
</evidence>
<organism evidence="2 4">
    <name type="scientific">Haloarcula rubripromontorii</name>
    <dbReference type="NCBI Taxonomy" id="1705562"/>
    <lineage>
        <taxon>Archaea</taxon>
        <taxon>Methanobacteriati</taxon>
        <taxon>Methanobacteriota</taxon>
        <taxon>Stenosarchaea group</taxon>
        <taxon>Halobacteria</taxon>
        <taxon>Halobacteriales</taxon>
        <taxon>Haloarculaceae</taxon>
        <taxon>Haloarcula</taxon>
    </lineage>
</organism>
<dbReference type="Pfam" id="PF24018">
    <property type="entry name" value="DUF7331"/>
    <property type="match status" value="1"/>
</dbReference>
<evidence type="ECO:0000256" key="1">
    <source>
        <dbReference type="SAM" id="MobiDB-lite"/>
    </source>
</evidence>
<keyword evidence="4" id="KW-1185">Reference proteome</keyword>
<accession>A0A0M9AMN1</accession>
<evidence type="ECO:0000313" key="2">
    <source>
        <dbReference type="EMBL" id="KOX93781.1"/>
    </source>
</evidence>
<reference evidence="3" key="2">
    <citation type="submission" date="2019-12" db="EMBL/GenBank/DDBJ databases">
        <title>The whole-genome sequencing of Haloarcula japonica strain pws8.</title>
        <authorList>
            <person name="Verma D.K."/>
            <person name="Gopal K."/>
            <person name="Prasad E.S."/>
        </authorList>
    </citation>
    <scope>NUCLEOTIDE SEQUENCE</scope>
    <source>
        <strain evidence="3">Pws8</strain>
    </source>
</reference>
<reference evidence="2 4" key="1">
    <citation type="submission" date="2015-08" db="EMBL/GenBank/DDBJ databases">
        <title>Genomes of Isolates from Cabo Rojo, PR.</title>
        <authorList>
            <person name="Sanchez-Nieves R.L."/>
            <person name="Montalvo-Rodriguez R."/>
        </authorList>
    </citation>
    <scope>NUCLEOTIDE SEQUENCE [LARGE SCALE GENOMIC DNA]</scope>
    <source>
        <strain evidence="2 4">SL3</strain>
    </source>
</reference>
<dbReference type="EMBL" id="LIUF01000002">
    <property type="protein sequence ID" value="KOX93781.1"/>
    <property type="molecule type" value="Genomic_DNA"/>
</dbReference>
<name>A0A0M9AMN1_9EURY</name>
<proteinExistence type="predicted"/>
<dbReference type="GeneID" id="301690998"/>
<sequence length="63" mass="7016">MSHHASPHGEADRSEELRSEPALPDAIQTTETYETEEGTVFYDAENPLAWLQTDTALTLQEIA</sequence>
<evidence type="ECO:0000313" key="4">
    <source>
        <dbReference type="Proteomes" id="UP000037729"/>
    </source>
</evidence>
<dbReference type="Proteomes" id="UP000610611">
    <property type="component" value="Unassembled WGS sequence"/>
</dbReference>
<dbReference type="Proteomes" id="UP000037729">
    <property type="component" value="Unassembled WGS sequence"/>
</dbReference>
<feature type="region of interest" description="Disordered" evidence="1">
    <location>
        <begin position="1"/>
        <end position="35"/>
    </location>
</feature>
<dbReference type="STRING" id="1705562.AMS69_07630"/>
<protein>
    <submittedName>
        <fullName evidence="2">Uncharacterized protein</fullName>
    </submittedName>
</protein>
<dbReference type="RefSeq" id="WP_004517169.1">
    <property type="nucleotide sequence ID" value="NZ_JAWJXX010000016.1"/>
</dbReference>
<dbReference type="EMBL" id="WOWB01000001">
    <property type="protein sequence ID" value="NLV05682.1"/>
    <property type="molecule type" value="Genomic_DNA"/>
</dbReference>
<feature type="compositionally biased region" description="Basic and acidic residues" evidence="1">
    <location>
        <begin position="7"/>
        <end position="19"/>
    </location>
</feature>
<dbReference type="InterPro" id="IPR055755">
    <property type="entry name" value="DUF7331"/>
</dbReference>
<comment type="caution">
    <text evidence="2">The sequence shown here is derived from an EMBL/GenBank/DDBJ whole genome shotgun (WGS) entry which is preliminary data.</text>
</comment>
<dbReference type="PATRIC" id="fig|1705562.3.peg.2597"/>